<dbReference type="EMBL" id="LXPS01000039">
    <property type="protein sequence ID" value="OAE37686.1"/>
    <property type="molecule type" value="Genomic_DNA"/>
</dbReference>
<protein>
    <submittedName>
        <fullName evidence="1">Uncharacterized protein</fullName>
    </submittedName>
</protein>
<dbReference type="RefSeq" id="WP_063951367.1">
    <property type="nucleotide sequence ID" value="NZ_LXPS01000039.1"/>
</dbReference>
<reference evidence="1 2" key="1">
    <citation type="submission" date="2016-05" db="EMBL/GenBank/DDBJ databases">
        <authorList>
            <person name="Lavstsen T."/>
            <person name="Jespersen J.S."/>
        </authorList>
    </citation>
    <scope>NUCLEOTIDE SEQUENCE [LARGE SCALE GENOMIC DNA]</scope>
    <source>
        <strain evidence="1 2">KCJ1736</strain>
    </source>
</reference>
<dbReference type="AlphaFoldDB" id="A0A176WXX4"/>
<organism evidence="1 2">
    <name type="scientific">Agrobacterium tumefaciens</name>
    <dbReference type="NCBI Taxonomy" id="358"/>
    <lineage>
        <taxon>Bacteria</taxon>
        <taxon>Pseudomonadati</taxon>
        <taxon>Pseudomonadota</taxon>
        <taxon>Alphaproteobacteria</taxon>
        <taxon>Hyphomicrobiales</taxon>
        <taxon>Rhizobiaceae</taxon>
        <taxon>Rhizobium/Agrobacterium group</taxon>
        <taxon>Agrobacterium</taxon>
        <taxon>Agrobacterium tumefaciens complex</taxon>
    </lineage>
</organism>
<dbReference type="Proteomes" id="UP000077098">
    <property type="component" value="Unassembled WGS sequence"/>
</dbReference>
<gene>
    <name evidence="1" type="ORF">A7J57_08910</name>
</gene>
<evidence type="ECO:0000313" key="1">
    <source>
        <dbReference type="EMBL" id="OAE37686.1"/>
    </source>
</evidence>
<comment type="caution">
    <text evidence="1">The sequence shown here is derived from an EMBL/GenBank/DDBJ whole genome shotgun (WGS) entry which is preliminary data.</text>
</comment>
<accession>A0A176WXX4</accession>
<sequence>MYIYENYQVDRADRHRRDYNSHPLLAEYKRFVTVERHNGKSLRTEIGSDPGGGERVTVCETSDGNILFEDRFMSHILSGAGEVREISSASAFRINPDGSLDQLIKPDATPLCVRKLGRFDFGKDGAYGFQRNEGRI</sequence>
<proteinExistence type="predicted"/>
<evidence type="ECO:0000313" key="2">
    <source>
        <dbReference type="Proteomes" id="UP000077098"/>
    </source>
</evidence>
<name>A0A176WXX4_AGRTU</name>